<name>A0ABV8HKE6_9ACTN</name>
<proteinExistence type="predicted"/>
<keyword evidence="3" id="KW-1185">Reference proteome</keyword>
<gene>
    <name evidence="2" type="primary">casB</name>
    <name evidence="2" type="synonym">cse2</name>
    <name evidence="2" type="ORF">ACFO3J_04540</name>
</gene>
<dbReference type="Gene3D" id="1.10.520.40">
    <property type="entry name" value="CRISPR-associated protein Cse2"/>
    <property type="match status" value="1"/>
</dbReference>
<evidence type="ECO:0000313" key="3">
    <source>
        <dbReference type="Proteomes" id="UP001595765"/>
    </source>
</evidence>
<dbReference type="InterPro" id="IPR013382">
    <property type="entry name" value="CRISPR-assoc_prot_Cse2"/>
</dbReference>
<comment type="caution">
    <text evidence="2">The sequence shown here is derived from an EMBL/GenBank/DDBJ whole genome shotgun (WGS) entry which is preliminary data.</text>
</comment>
<feature type="region of interest" description="Disordered" evidence="1">
    <location>
        <begin position="116"/>
        <end position="151"/>
    </location>
</feature>
<feature type="compositionally biased region" description="Low complexity" evidence="1">
    <location>
        <begin position="128"/>
        <end position="148"/>
    </location>
</feature>
<feature type="compositionally biased region" description="Polar residues" evidence="1">
    <location>
        <begin position="1"/>
        <end position="13"/>
    </location>
</feature>
<dbReference type="NCBIfam" id="TIGR02548">
    <property type="entry name" value="casB_cse2"/>
    <property type="match status" value="1"/>
</dbReference>
<dbReference type="CDD" id="cd09731">
    <property type="entry name" value="Cse2_I-E"/>
    <property type="match status" value="1"/>
</dbReference>
<dbReference type="Pfam" id="PF09485">
    <property type="entry name" value="CRISPR_Cse2"/>
    <property type="match status" value="1"/>
</dbReference>
<dbReference type="RefSeq" id="WP_386426323.1">
    <property type="nucleotide sequence ID" value="NZ_JBHSBB010000005.1"/>
</dbReference>
<accession>A0ABV8HKE6</accession>
<dbReference type="InterPro" id="IPR038287">
    <property type="entry name" value="Cse2_sf"/>
</dbReference>
<dbReference type="Proteomes" id="UP001595765">
    <property type="component" value="Unassembled WGS sequence"/>
</dbReference>
<organism evidence="2 3">
    <name type="scientific">Streptomyces polygonati</name>
    <dbReference type="NCBI Taxonomy" id="1617087"/>
    <lineage>
        <taxon>Bacteria</taxon>
        <taxon>Bacillati</taxon>
        <taxon>Actinomycetota</taxon>
        <taxon>Actinomycetes</taxon>
        <taxon>Kitasatosporales</taxon>
        <taxon>Streptomycetaceae</taxon>
        <taxon>Streptomyces</taxon>
    </lineage>
</organism>
<evidence type="ECO:0000256" key="1">
    <source>
        <dbReference type="SAM" id="MobiDB-lite"/>
    </source>
</evidence>
<dbReference type="EMBL" id="JBHSBB010000005">
    <property type="protein sequence ID" value="MFC4030734.1"/>
    <property type="molecule type" value="Genomic_DNA"/>
</dbReference>
<reference evidence="3" key="1">
    <citation type="journal article" date="2019" name="Int. J. Syst. Evol. Microbiol.">
        <title>The Global Catalogue of Microorganisms (GCM) 10K type strain sequencing project: providing services to taxonomists for standard genome sequencing and annotation.</title>
        <authorList>
            <consortium name="The Broad Institute Genomics Platform"/>
            <consortium name="The Broad Institute Genome Sequencing Center for Infectious Disease"/>
            <person name="Wu L."/>
            <person name="Ma J."/>
        </authorList>
    </citation>
    <scope>NUCLEOTIDE SEQUENCE [LARGE SCALE GENOMIC DNA]</scope>
    <source>
        <strain evidence="3">CGMCC 4.7237</strain>
    </source>
</reference>
<feature type="region of interest" description="Disordered" evidence="1">
    <location>
        <begin position="1"/>
        <end position="34"/>
    </location>
</feature>
<protein>
    <submittedName>
        <fullName evidence="2">Type I-E CRISPR-associated protein Cse2/CasB</fullName>
    </submittedName>
</protein>
<sequence length="257" mass="27815">MSVTTHSPTSAQADPQAAKPTEGTLTGQQPPPRDFELVRYDEFADRVRKLCQESAGVQSALRAGLGKPVTEVPARMHAALLRPGLIHENPDQPGYPDKERAYYAVAALIAARPRAQRIAETPHAPESGAEADTPGAAPGPAVDAAGSAFHPRGTSLGESFADAVGRRSPDDLKSGAAESRLHLLVRQDLDGVHRMLPGVFRWLGSSGVTPDYACLLRDLTAWHYRRDTVTTRWLQAFYRSLRRQEAAVEQRPAAPST</sequence>
<evidence type="ECO:0000313" key="2">
    <source>
        <dbReference type="EMBL" id="MFC4030734.1"/>
    </source>
</evidence>